<feature type="region of interest" description="Disordered" evidence="1">
    <location>
        <begin position="1"/>
        <end position="31"/>
    </location>
</feature>
<keyword evidence="3" id="KW-1185">Reference proteome</keyword>
<name>G0P507_CAEBE</name>
<protein>
    <submittedName>
        <fullName evidence="2">Uncharacterized protein</fullName>
    </submittedName>
</protein>
<dbReference type="EMBL" id="GL380071">
    <property type="protein sequence ID" value="EGT45150.1"/>
    <property type="molecule type" value="Genomic_DNA"/>
</dbReference>
<evidence type="ECO:0000256" key="1">
    <source>
        <dbReference type="SAM" id="MobiDB-lite"/>
    </source>
</evidence>
<evidence type="ECO:0000313" key="3">
    <source>
        <dbReference type="Proteomes" id="UP000008068"/>
    </source>
</evidence>
<feature type="compositionally biased region" description="Low complexity" evidence="1">
    <location>
        <begin position="18"/>
        <end position="29"/>
    </location>
</feature>
<dbReference type="STRING" id="135651.G0P507"/>
<proteinExistence type="predicted"/>
<feature type="region of interest" description="Disordered" evidence="1">
    <location>
        <begin position="60"/>
        <end position="81"/>
    </location>
</feature>
<accession>G0P507</accession>
<dbReference type="HOGENOM" id="CLU_1442265_0_0_1"/>
<evidence type="ECO:0000313" key="2">
    <source>
        <dbReference type="EMBL" id="EGT45150.1"/>
    </source>
</evidence>
<dbReference type="InParanoid" id="G0P507"/>
<sequence length="188" mass="21212">MEQKKSRSVQVPKKPAEPVKSPESSSPVKPVEKKKWIVPNCIYRITRRISRTLHKMNNRAAMAGSSSARPPLVHLSDDDDDDIIKISPSQEHSSGSSSLRQELHTACNLIAKKDAIIAIKDAEIQRLVAMNPNNLEEAAKMTKIDEIRAIIKDHKEIILPDAYRKKWIQTGYWNIGPPEDCDVNLNED</sequence>
<dbReference type="Proteomes" id="UP000008068">
    <property type="component" value="Unassembled WGS sequence"/>
</dbReference>
<gene>
    <name evidence="2" type="ORF">CAEBREN_22383</name>
</gene>
<organism evidence="3">
    <name type="scientific">Caenorhabditis brenneri</name>
    <name type="common">Nematode worm</name>
    <dbReference type="NCBI Taxonomy" id="135651"/>
    <lineage>
        <taxon>Eukaryota</taxon>
        <taxon>Metazoa</taxon>
        <taxon>Ecdysozoa</taxon>
        <taxon>Nematoda</taxon>
        <taxon>Chromadorea</taxon>
        <taxon>Rhabditida</taxon>
        <taxon>Rhabditina</taxon>
        <taxon>Rhabditomorpha</taxon>
        <taxon>Rhabditoidea</taxon>
        <taxon>Rhabditidae</taxon>
        <taxon>Peloderinae</taxon>
        <taxon>Caenorhabditis</taxon>
    </lineage>
</organism>
<dbReference type="AlphaFoldDB" id="G0P507"/>
<reference evidence="3" key="1">
    <citation type="submission" date="2011-07" db="EMBL/GenBank/DDBJ databases">
        <authorList>
            <consortium name="Caenorhabditis brenneri Sequencing and Analysis Consortium"/>
            <person name="Wilson R.K."/>
        </authorList>
    </citation>
    <scope>NUCLEOTIDE SEQUENCE [LARGE SCALE GENOMIC DNA]</scope>
    <source>
        <strain evidence="3">PB2801</strain>
    </source>
</reference>